<dbReference type="PANTHER" id="PTHR32285:SF48">
    <property type="entry name" value="PROTEIN TRICHOME BIREFRINGENCE-LIKE 19"/>
    <property type="match status" value="1"/>
</dbReference>
<protein>
    <recommendedName>
        <fullName evidence="2">Trichome birefringence-like C-terminal domain-containing protein</fullName>
    </recommendedName>
</protein>
<dbReference type="AlphaFoldDB" id="A0A9Q1JPB0"/>
<accession>A0A9Q1JPB0</accession>
<reference evidence="3" key="1">
    <citation type="submission" date="2022-04" db="EMBL/GenBank/DDBJ databases">
        <title>Carnegiea gigantea Genome sequencing and assembly v2.</title>
        <authorList>
            <person name="Copetti D."/>
            <person name="Sanderson M.J."/>
            <person name="Burquez A."/>
            <person name="Wojciechowski M.F."/>
        </authorList>
    </citation>
    <scope>NUCLEOTIDE SEQUENCE</scope>
    <source>
        <strain evidence="3">SGP5-SGP5p</strain>
        <tissue evidence="3">Aerial part</tissue>
    </source>
</reference>
<keyword evidence="4" id="KW-1185">Reference proteome</keyword>
<name>A0A9Q1JPB0_9CARY</name>
<dbReference type="GO" id="GO:0016413">
    <property type="term" value="F:O-acetyltransferase activity"/>
    <property type="evidence" value="ECO:0007669"/>
    <property type="project" value="InterPro"/>
</dbReference>
<comment type="similarity">
    <text evidence="1">Belongs to the PC-esterase family. TBL subfamily.</text>
</comment>
<dbReference type="PANTHER" id="PTHR32285">
    <property type="entry name" value="PROTEIN TRICHOME BIREFRINGENCE-LIKE 9-RELATED"/>
    <property type="match status" value="1"/>
</dbReference>
<proteinExistence type="inferred from homology"/>
<comment type="caution">
    <text evidence="3">The sequence shown here is derived from an EMBL/GenBank/DDBJ whole genome shotgun (WGS) entry which is preliminary data.</text>
</comment>
<dbReference type="InterPro" id="IPR029962">
    <property type="entry name" value="TBL"/>
</dbReference>
<gene>
    <name evidence="3" type="ORF">Cgig2_009203</name>
</gene>
<dbReference type="GO" id="GO:0005794">
    <property type="term" value="C:Golgi apparatus"/>
    <property type="evidence" value="ECO:0007669"/>
    <property type="project" value="TreeGrafter"/>
</dbReference>
<dbReference type="Pfam" id="PF13839">
    <property type="entry name" value="PC-Esterase"/>
    <property type="match status" value="1"/>
</dbReference>
<evidence type="ECO:0000259" key="2">
    <source>
        <dbReference type="Pfam" id="PF13839"/>
    </source>
</evidence>
<dbReference type="Proteomes" id="UP001153076">
    <property type="component" value="Unassembled WGS sequence"/>
</dbReference>
<dbReference type="InterPro" id="IPR026057">
    <property type="entry name" value="TBL_C"/>
</dbReference>
<dbReference type="EMBL" id="JAKOGI010000999">
    <property type="protein sequence ID" value="KAJ8428516.1"/>
    <property type="molecule type" value="Genomic_DNA"/>
</dbReference>
<dbReference type="OrthoDB" id="630188at2759"/>
<evidence type="ECO:0000313" key="4">
    <source>
        <dbReference type="Proteomes" id="UP001153076"/>
    </source>
</evidence>
<evidence type="ECO:0000256" key="1">
    <source>
        <dbReference type="ARBA" id="ARBA00007727"/>
    </source>
</evidence>
<organism evidence="3 4">
    <name type="scientific">Carnegiea gigantea</name>
    <dbReference type="NCBI Taxonomy" id="171969"/>
    <lineage>
        <taxon>Eukaryota</taxon>
        <taxon>Viridiplantae</taxon>
        <taxon>Streptophyta</taxon>
        <taxon>Embryophyta</taxon>
        <taxon>Tracheophyta</taxon>
        <taxon>Spermatophyta</taxon>
        <taxon>Magnoliopsida</taxon>
        <taxon>eudicotyledons</taxon>
        <taxon>Gunneridae</taxon>
        <taxon>Pentapetalae</taxon>
        <taxon>Caryophyllales</taxon>
        <taxon>Cactineae</taxon>
        <taxon>Cactaceae</taxon>
        <taxon>Cactoideae</taxon>
        <taxon>Echinocereeae</taxon>
        <taxon>Carnegiea</taxon>
    </lineage>
</organism>
<feature type="domain" description="Trichome birefringence-like C-terminal" evidence="2">
    <location>
        <begin position="8"/>
        <end position="250"/>
    </location>
</feature>
<sequence length="275" mass="32289">MVLLNVSYTKDEHFKRWYYKSYNFTLAAFWTPFLVKAQDDDPNGGPSGTGLFGLYLDEADEAWKAQIDDFDYVVLSAGHWFFRSLMYYENQRLIGCRFCQIPNLTDYSIAYGYQKVFRTAFRAILERENFKGIVYLRTFAPSHFEGGLWNQGGNCLRQKPYKSSEINLQGVDLDLYMAQLVEFRKAQKLGRRRGLRFRLIDMTQPMLLRPDGHPSRYGHWPNENVTLYNDCVHWCLPGPIDAWSDFLLEMLRTEGVIAKEEQKVLYSKERKLKFG</sequence>
<evidence type="ECO:0000313" key="3">
    <source>
        <dbReference type="EMBL" id="KAJ8428516.1"/>
    </source>
</evidence>